<evidence type="ECO:0000256" key="2">
    <source>
        <dbReference type="ARBA" id="ARBA00022840"/>
    </source>
</evidence>
<dbReference type="GO" id="GO:0016887">
    <property type="term" value="F:ATP hydrolysis activity"/>
    <property type="evidence" value="ECO:0007669"/>
    <property type="project" value="InterPro"/>
</dbReference>
<dbReference type="Gene3D" id="1.10.8.60">
    <property type="match status" value="1"/>
</dbReference>
<keyword evidence="1" id="KW-0547">Nucleotide-binding</keyword>
<dbReference type="SUPFAM" id="SSF52540">
    <property type="entry name" value="P-loop containing nucleoside triphosphate hydrolases"/>
    <property type="match status" value="2"/>
</dbReference>
<dbReference type="GO" id="GO:0005524">
    <property type="term" value="F:ATP binding"/>
    <property type="evidence" value="ECO:0007669"/>
    <property type="project" value="UniProtKB-KW"/>
</dbReference>
<gene>
    <name evidence="4" type="ORF">DFR64_0375</name>
</gene>
<dbReference type="InterPro" id="IPR050168">
    <property type="entry name" value="AAA_ATPase_domain"/>
</dbReference>
<dbReference type="Pfam" id="PF00004">
    <property type="entry name" value="AAA"/>
    <property type="match status" value="1"/>
</dbReference>
<dbReference type="InterPro" id="IPR027417">
    <property type="entry name" value="P-loop_NTPase"/>
</dbReference>
<accession>A0A347ZUB8</accession>
<dbReference type="PANTHER" id="PTHR23077">
    <property type="entry name" value="AAA-FAMILY ATPASE"/>
    <property type="match status" value="1"/>
</dbReference>
<protein>
    <submittedName>
        <fullName evidence="4">SpoVK/Ycf46/Vps4 family AAA+-type ATPase</fullName>
    </submittedName>
</protein>
<keyword evidence="5" id="KW-1185">Reference proteome</keyword>
<name>A0A347ZUB8_9CHLR</name>
<dbReference type="EMBL" id="QUMS01000001">
    <property type="protein sequence ID" value="REG10516.1"/>
    <property type="molecule type" value="Genomic_DNA"/>
</dbReference>
<keyword evidence="2" id="KW-0067">ATP-binding</keyword>
<dbReference type="InterPro" id="IPR003593">
    <property type="entry name" value="AAA+_ATPase"/>
</dbReference>
<dbReference type="OrthoDB" id="9809379at2"/>
<dbReference type="AlphaFoldDB" id="A0A347ZUB8"/>
<dbReference type="RefSeq" id="WP_126440503.1">
    <property type="nucleotide sequence ID" value="NZ_AP018437.1"/>
</dbReference>
<organism evidence="4 5">
    <name type="scientific">Pelolinea submarina</name>
    <dbReference type="NCBI Taxonomy" id="913107"/>
    <lineage>
        <taxon>Bacteria</taxon>
        <taxon>Bacillati</taxon>
        <taxon>Chloroflexota</taxon>
        <taxon>Anaerolineae</taxon>
        <taxon>Anaerolineales</taxon>
        <taxon>Anaerolineaceae</taxon>
        <taxon>Pelolinea</taxon>
    </lineage>
</organism>
<dbReference type="InterPro" id="IPR003959">
    <property type="entry name" value="ATPase_AAA_core"/>
</dbReference>
<dbReference type="SMART" id="SM00382">
    <property type="entry name" value="AAA"/>
    <property type="match status" value="1"/>
</dbReference>
<reference evidence="4 5" key="1">
    <citation type="submission" date="2018-08" db="EMBL/GenBank/DDBJ databases">
        <title>Genomic Encyclopedia of Type Strains, Phase IV (KMG-IV): sequencing the most valuable type-strain genomes for metagenomic binning, comparative biology and taxonomic classification.</title>
        <authorList>
            <person name="Goeker M."/>
        </authorList>
    </citation>
    <scope>NUCLEOTIDE SEQUENCE [LARGE SCALE GENOMIC DNA]</scope>
    <source>
        <strain evidence="4 5">DSM 23923</strain>
    </source>
</reference>
<evidence type="ECO:0000256" key="1">
    <source>
        <dbReference type="ARBA" id="ARBA00022741"/>
    </source>
</evidence>
<dbReference type="Proteomes" id="UP000256388">
    <property type="component" value="Unassembled WGS sequence"/>
</dbReference>
<evidence type="ECO:0000313" key="5">
    <source>
        <dbReference type="Proteomes" id="UP000256388"/>
    </source>
</evidence>
<dbReference type="PANTHER" id="PTHR23077:SF171">
    <property type="entry name" value="NUCLEAR VALOSIN-CONTAINING PROTEIN-LIKE"/>
    <property type="match status" value="1"/>
</dbReference>
<proteinExistence type="predicted"/>
<sequence>MEEEKKWFSEIREIYQAEIAHQFIIYNNIYDYVFQPAESTDKGRLFELGEYLFEQIKKLTNFDLILKYSISSGITTLVSTEKGSKVLAKMPPQHKGGQSTIPVFEFFNSLLFQKDSKVAILIEYFDHIIPLSSINSEVNDYQKSALIETIHRWGKTQKIGNEGHLIILLADNLGKIPPILYNTSSQTCLVDIPLPDERERLEILNHYEKTKSIPLEEDVTLEGLAQNSTGFGNRTFIKLIGLTNSRKEKISWKLIKDAKREIIFSESSGVLEFVQPEHGFNDIGGLKEAKNCLREISNNIKDGKINVIPKAILLLGPPGVGKTYISKAFAEESSMNFVVMRNIRSQWVGESERNLDRLLNFIKSIAPICIFVDEIDQAFGNREGYSGDSGVNQRIFGRLLEEMGNDENRGKIIWICASNNAKGLDSAMRTRFDKVIPFPVPIGDECIEILKAQANTLGVKFSKEVDFSQFKDRLSGFTGREIGIILRRAMEVMEPNAKAITLEKLDYAVNDFRVDNKEGRAIEFNRMWDEALEFTNLNSLIPLRFQKNNQN</sequence>
<evidence type="ECO:0000259" key="3">
    <source>
        <dbReference type="SMART" id="SM00382"/>
    </source>
</evidence>
<comment type="caution">
    <text evidence="4">The sequence shown here is derived from an EMBL/GenBank/DDBJ whole genome shotgun (WGS) entry which is preliminary data.</text>
</comment>
<evidence type="ECO:0000313" key="4">
    <source>
        <dbReference type="EMBL" id="REG10516.1"/>
    </source>
</evidence>
<feature type="domain" description="AAA+ ATPase" evidence="3">
    <location>
        <begin position="308"/>
        <end position="443"/>
    </location>
</feature>
<dbReference type="CDD" id="cd19481">
    <property type="entry name" value="RecA-like_protease"/>
    <property type="match status" value="1"/>
</dbReference>
<dbReference type="Gene3D" id="3.40.50.300">
    <property type="entry name" value="P-loop containing nucleotide triphosphate hydrolases"/>
    <property type="match status" value="1"/>
</dbReference>